<feature type="transmembrane region" description="Helical" evidence="1">
    <location>
        <begin position="30"/>
        <end position="56"/>
    </location>
</feature>
<dbReference type="Proteomes" id="UP000000647">
    <property type="component" value="Chromosome"/>
</dbReference>
<keyword evidence="1" id="KW-0812">Transmembrane</keyword>
<name>A1WXJ0_HALHL</name>
<evidence type="ECO:0000313" key="2">
    <source>
        <dbReference type="EMBL" id="ABM62402.1"/>
    </source>
</evidence>
<dbReference type="KEGG" id="hha:Hhal_1638"/>
<dbReference type="RefSeq" id="WP_011814424.1">
    <property type="nucleotide sequence ID" value="NC_008789.1"/>
</dbReference>
<dbReference type="AlphaFoldDB" id="A1WXJ0"/>
<dbReference type="OrthoDB" id="8562352at2"/>
<keyword evidence="1" id="KW-1133">Transmembrane helix</keyword>
<feature type="transmembrane region" description="Helical" evidence="1">
    <location>
        <begin position="62"/>
        <end position="85"/>
    </location>
</feature>
<evidence type="ECO:0000256" key="1">
    <source>
        <dbReference type="SAM" id="Phobius"/>
    </source>
</evidence>
<dbReference type="NCBIfam" id="TIGR02020">
    <property type="entry name" value="BchF"/>
    <property type="match status" value="1"/>
</dbReference>
<gene>
    <name evidence="2" type="ordered locus">Hhal_1638</name>
</gene>
<feature type="transmembrane region" description="Helical" evidence="1">
    <location>
        <begin position="97"/>
        <end position="118"/>
    </location>
</feature>
<dbReference type="HOGENOM" id="CLU_106299_0_0_6"/>
<dbReference type="GO" id="GO:0019685">
    <property type="term" value="P:photosynthesis, dark reaction"/>
    <property type="evidence" value="ECO:0007669"/>
    <property type="project" value="InterPro"/>
</dbReference>
<keyword evidence="3" id="KW-1185">Reference proteome</keyword>
<evidence type="ECO:0000313" key="3">
    <source>
        <dbReference type="Proteomes" id="UP000000647"/>
    </source>
</evidence>
<feature type="transmembrane region" description="Helical" evidence="1">
    <location>
        <begin position="130"/>
        <end position="149"/>
    </location>
</feature>
<reference evidence="2 3" key="2">
    <citation type="journal article" date="2013" name="Stand. Genomic Sci.">
        <title>Complete genome sequence of Halorhodospira halophila SL1.</title>
        <authorList>
            <person name="Challacombe J.F."/>
            <person name="Majid S."/>
            <person name="Deole R."/>
            <person name="Brettin T.S."/>
            <person name="Bruce D."/>
            <person name="Delano S.F."/>
            <person name="Detter J.C."/>
            <person name="Gleasner C.D."/>
            <person name="Han C.S."/>
            <person name="Misra M."/>
            <person name="Reitenga K.G."/>
            <person name="Mikhailova N."/>
            <person name="Woyke T."/>
            <person name="Pitluck S."/>
            <person name="Nolan M."/>
            <person name="Land M.L."/>
            <person name="Saunders E."/>
            <person name="Tapia R."/>
            <person name="Lapidus A."/>
            <person name="Ivanova N."/>
            <person name="Hoff W.D."/>
        </authorList>
    </citation>
    <scope>NUCLEOTIDE SEQUENCE [LARGE SCALE GENOMIC DNA]</scope>
    <source>
        <strain evidence="3">DSM 244 / SL1</strain>
    </source>
</reference>
<keyword evidence="1" id="KW-0472">Membrane</keyword>
<dbReference type="EMBL" id="CP000544">
    <property type="protein sequence ID" value="ABM62402.1"/>
    <property type="molecule type" value="Genomic_DNA"/>
</dbReference>
<dbReference type="STRING" id="349124.Hhal_1638"/>
<proteinExistence type="predicted"/>
<dbReference type="GO" id="GO:0016836">
    <property type="term" value="F:hydro-lyase activity"/>
    <property type="evidence" value="ECO:0007669"/>
    <property type="project" value="InterPro"/>
</dbReference>
<sequence length="170" mass="19244">MQHQGSMKSPPAGLYTEEERRRRDASPWTLVQGILAPTQFIVFLVSLGLVLWYLATGDLLEWAAWSIIIKTLILYTIMVTGAIWEKEVFGHYLFAPAFFWEDVVSMGVIVLHTAYLVVWFGDFLTPVQQMLIALAAYAAYVVNAMQFLLKLRAARLQEEQMRAAEEGGAQ</sequence>
<dbReference type="eggNOG" id="ENOG502ZS4D">
    <property type="taxonomic scope" value="Bacteria"/>
</dbReference>
<reference evidence="3" key="1">
    <citation type="submission" date="2006-12" db="EMBL/GenBank/DDBJ databases">
        <title>Complete sequence of Halorhodospira halophila SL1.</title>
        <authorList>
            <consortium name="US DOE Joint Genome Institute"/>
            <person name="Copeland A."/>
            <person name="Lucas S."/>
            <person name="Lapidus A."/>
            <person name="Barry K."/>
            <person name="Detter J.C."/>
            <person name="Glavina del Rio T."/>
            <person name="Hammon N."/>
            <person name="Israni S."/>
            <person name="Dalin E."/>
            <person name="Tice H."/>
            <person name="Pitluck S."/>
            <person name="Saunders E."/>
            <person name="Brettin T."/>
            <person name="Bruce D."/>
            <person name="Han C."/>
            <person name="Tapia R."/>
            <person name="Schmutz J."/>
            <person name="Larimer F."/>
            <person name="Land M."/>
            <person name="Hauser L."/>
            <person name="Kyrpides N."/>
            <person name="Mikhailova N."/>
            <person name="Hoff W."/>
            <person name="Richardson P."/>
        </authorList>
    </citation>
    <scope>NUCLEOTIDE SEQUENCE [LARGE SCALE GENOMIC DNA]</scope>
    <source>
        <strain evidence="3">DSM 244 / SL1</strain>
    </source>
</reference>
<dbReference type="GO" id="GO:0030494">
    <property type="term" value="P:bacteriochlorophyll biosynthetic process"/>
    <property type="evidence" value="ECO:0007669"/>
    <property type="project" value="InterPro"/>
</dbReference>
<protein>
    <submittedName>
        <fullName evidence="2">2-vinyl bacteriochlorophyllide hydratase</fullName>
    </submittedName>
</protein>
<dbReference type="InterPro" id="IPR009905">
    <property type="entry name" value="BCHF"/>
</dbReference>
<organism evidence="2 3">
    <name type="scientific">Halorhodospira halophila (strain DSM 244 / SL1)</name>
    <name type="common">Ectothiorhodospira halophila (strain DSM 244 / SL1)</name>
    <dbReference type="NCBI Taxonomy" id="349124"/>
    <lineage>
        <taxon>Bacteria</taxon>
        <taxon>Pseudomonadati</taxon>
        <taxon>Pseudomonadota</taxon>
        <taxon>Gammaproteobacteria</taxon>
        <taxon>Chromatiales</taxon>
        <taxon>Ectothiorhodospiraceae</taxon>
        <taxon>Halorhodospira</taxon>
    </lineage>
</organism>
<dbReference type="Pfam" id="PF07284">
    <property type="entry name" value="BCHF"/>
    <property type="match status" value="1"/>
</dbReference>
<accession>A1WXJ0</accession>